<dbReference type="Proteomes" id="UP000480246">
    <property type="component" value="Unassembled WGS sequence"/>
</dbReference>
<organism evidence="1 2">
    <name type="scientific">Gracilibacillus oryzae</name>
    <dbReference type="NCBI Taxonomy" id="1672701"/>
    <lineage>
        <taxon>Bacteria</taxon>
        <taxon>Bacillati</taxon>
        <taxon>Bacillota</taxon>
        <taxon>Bacilli</taxon>
        <taxon>Bacillales</taxon>
        <taxon>Bacillaceae</taxon>
        <taxon>Gracilibacillus</taxon>
    </lineage>
</organism>
<name>A0A7C8KYE5_9BACI</name>
<protein>
    <submittedName>
        <fullName evidence="1">Uncharacterized protein</fullName>
    </submittedName>
</protein>
<dbReference type="SUPFAM" id="SSF53756">
    <property type="entry name" value="UDP-Glycosyltransferase/glycogen phosphorylase"/>
    <property type="match status" value="1"/>
</dbReference>
<dbReference type="OrthoDB" id="2622399at2"/>
<comment type="caution">
    <text evidence="1">The sequence shown here is derived from an EMBL/GenBank/DDBJ whole genome shotgun (WGS) entry which is preliminary data.</text>
</comment>
<dbReference type="RefSeq" id="WP_153403336.1">
    <property type="nucleotide sequence ID" value="NZ_ML762430.1"/>
</dbReference>
<dbReference type="EMBL" id="WEID01000052">
    <property type="protein sequence ID" value="KAB8135797.1"/>
    <property type="molecule type" value="Genomic_DNA"/>
</dbReference>
<sequence length="315" mass="36517">MNVYKTNYWSLYMDFIKDFESLKYRGFSLSHIIHFRGLIRKNKAIWLDMKNESFAKRLVNKGMDSEAVQQHFNHYINTHRKPSNTKPGGKVAIHYDTILRFPEHTYKDHFSAQNAMIVAAGNYNKKKTSKSLYKLPTRYLNDYVINIGSSVIEVQNQAKLLLAKYNSHHLYSSKQFQSLLLIKIAEVIHCIEQVQKFFEQEKISCVIVSTTHSYVSRIIALSGYERGIPTICMQHGIIGSEFGYIPKIATVDAVYGNYEVDWYRKRGAIKGSAQVIGHPRFDQAIVPISQTRKEVLKKLGVNPKRKTIMIIYRYH</sequence>
<evidence type="ECO:0000313" key="1">
    <source>
        <dbReference type="EMBL" id="KAB8135797.1"/>
    </source>
</evidence>
<gene>
    <name evidence="1" type="ORF">F9U64_11050</name>
</gene>
<keyword evidence="2" id="KW-1185">Reference proteome</keyword>
<proteinExistence type="predicted"/>
<evidence type="ECO:0000313" key="2">
    <source>
        <dbReference type="Proteomes" id="UP000480246"/>
    </source>
</evidence>
<accession>A0A7C8KYE5</accession>
<reference evidence="1 2" key="1">
    <citation type="submission" date="2019-10" db="EMBL/GenBank/DDBJ databases">
        <title>Gracilibacillus sp. nov. isolated from rice seeds.</title>
        <authorList>
            <person name="He S."/>
        </authorList>
    </citation>
    <scope>NUCLEOTIDE SEQUENCE [LARGE SCALE GENOMIC DNA]</scope>
    <source>
        <strain evidence="1 2">TD8</strain>
    </source>
</reference>
<dbReference type="AlphaFoldDB" id="A0A7C8KYE5"/>